<dbReference type="GO" id="GO:0016567">
    <property type="term" value="P:protein ubiquitination"/>
    <property type="evidence" value="ECO:0007669"/>
    <property type="project" value="UniProtKB-UniPathway"/>
</dbReference>
<feature type="region of interest" description="Disordered" evidence="3">
    <location>
        <begin position="219"/>
        <end position="238"/>
    </location>
</feature>
<dbReference type="EMBL" id="CP051140">
    <property type="protein sequence ID" value="QIW97990.1"/>
    <property type="molecule type" value="Genomic_DNA"/>
</dbReference>
<evidence type="ECO:0000259" key="4">
    <source>
        <dbReference type="PROSITE" id="PS50181"/>
    </source>
</evidence>
<dbReference type="SMART" id="SM00256">
    <property type="entry name" value="FBOX"/>
    <property type="match status" value="1"/>
</dbReference>
<dbReference type="PANTHER" id="PTHR10706">
    <property type="entry name" value="F-BOX FAMILY PROTEIN"/>
    <property type="match status" value="1"/>
</dbReference>
<keyword evidence="2" id="KW-0833">Ubl conjugation pathway</keyword>
<dbReference type="UniPathway" id="UPA00143"/>
<dbReference type="AlphaFoldDB" id="A0A6H0XTJ9"/>
<dbReference type="Gene3D" id="1.20.1280.50">
    <property type="match status" value="1"/>
</dbReference>
<evidence type="ECO:0000256" key="2">
    <source>
        <dbReference type="ARBA" id="ARBA00022786"/>
    </source>
</evidence>
<name>A0A6H0XTJ9_9PEZI</name>
<organism evidence="5 6">
    <name type="scientific">Peltaster fructicola</name>
    <dbReference type="NCBI Taxonomy" id="286661"/>
    <lineage>
        <taxon>Eukaryota</taxon>
        <taxon>Fungi</taxon>
        <taxon>Dikarya</taxon>
        <taxon>Ascomycota</taxon>
        <taxon>Pezizomycotina</taxon>
        <taxon>Dothideomycetes</taxon>
        <taxon>Dothideomycetes incertae sedis</taxon>
        <taxon>Peltaster</taxon>
    </lineage>
</organism>
<dbReference type="InterPro" id="IPR045048">
    <property type="entry name" value="FBXO31/39"/>
</dbReference>
<accession>A0A6H0XTJ9</accession>
<sequence length="508" mass="57073">MSRAQQHTRLLELPAELVHHILTYLPPIDLPRVAASCKALHALSIDDRLWQACINDGLPQRILTPAPLATFRDLYIAHHPYWFLPRNQLWFADNGPNGRLILARYDPRRGSIVAHTITAWRGAHTLEFWDRDREVIIHSFNPQVSLDLVYPVLCLDSEKTPTNQYPSARGYASPTRYSEEVLMPALSNVGLCVSLMLCRSLRESAITQQTQIWPPLRFPSASRTRNDSQDNFNSLGHRPTRFGEVSQETFRLHKWVVYNGRGSIPSTIASLASSLSTFGGLAGSLGFTGPFPGFTDDNHRFPESMTTYATLPRSCYTPTKQKPWQGIWCGDYSGHGSEFLVITQPDKEDERALPEGMGWLRPWLRAGRSGSAVNAPSFAASFEMPDDAVPDEESNRQAEHTTDYEDVPSGRLEAIKLTGDPNIPRGEFTFIAPDIGHEGFVRVADEEAFRGARIVRSAGHIAGRGFQEAQYTPSQLIMVSHDRLAQFWEGFGHISFYQRVDIEALMKL</sequence>
<protein>
    <recommendedName>
        <fullName evidence="4">F-box domain-containing protein</fullName>
    </recommendedName>
</protein>
<dbReference type="PROSITE" id="PS50181">
    <property type="entry name" value="FBOX"/>
    <property type="match status" value="1"/>
</dbReference>
<dbReference type="Pfam" id="PF12937">
    <property type="entry name" value="F-box-like"/>
    <property type="match status" value="1"/>
</dbReference>
<reference evidence="5 6" key="1">
    <citation type="journal article" date="2016" name="Sci. Rep.">
        <title>Peltaster fructicola genome reveals evolution from an invasive phytopathogen to an ectophytic parasite.</title>
        <authorList>
            <person name="Xu C."/>
            <person name="Chen H."/>
            <person name="Gleason M.L."/>
            <person name="Xu J.R."/>
            <person name="Liu H."/>
            <person name="Zhang R."/>
            <person name="Sun G."/>
        </authorList>
    </citation>
    <scope>NUCLEOTIDE SEQUENCE [LARGE SCALE GENOMIC DNA]</scope>
    <source>
        <strain evidence="5 6">LNHT1506</strain>
    </source>
</reference>
<proteinExistence type="predicted"/>
<dbReference type="InterPro" id="IPR001810">
    <property type="entry name" value="F-box_dom"/>
</dbReference>
<dbReference type="Pfam" id="PF12014">
    <property type="entry name" value="Cyclin_D1_bind"/>
    <property type="match status" value="1"/>
</dbReference>
<evidence type="ECO:0000313" key="5">
    <source>
        <dbReference type="EMBL" id="QIW97990.1"/>
    </source>
</evidence>
<feature type="domain" description="F-box" evidence="4">
    <location>
        <begin position="7"/>
        <end position="53"/>
    </location>
</feature>
<gene>
    <name evidence="5" type="ORF">AMS68_003508</name>
</gene>
<dbReference type="PANTHER" id="PTHR10706:SF130">
    <property type="entry name" value="F-BOX ONLY PROTEIN 31"/>
    <property type="match status" value="1"/>
</dbReference>
<feature type="region of interest" description="Disordered" evidence="3">
    <location>
        <begin position="385"/>
        <end position="404"/>
    </location>
</feature>
<comment type="pathway">
    <text evidence="1">Protein modification; protein ubiquitination.</text>
</comment>
<dbReference type="OrthoDB" id="722566at2759"/>
<dbReference type="SUPFAM" id="SSF81383">
    <property type="entry name" value="F-box domain"/>
    <property type="match status" value="1"/>
</dbReference>
<dbReference type="Proteomes" id="UP000503462">
    <property type="component" value="Chromosome 2"/>
</dbReference>
<evidence type="ECO:0000313" key="6">
    <source>
        <dbReference type="Proteomes" id="UP000503462"/>
    </source>
</evidence>
<feature type="compositionally biased region" description="Basic and acidic residues" evidence="3">
    <location>
        <begin position="393"/>
        <end position="403"/>
    </location>
</feature>
<evidence type="ECO:0000256" key="1">
    <source>
        <dbReference type="ARBA" id="ARBA00004906"/>
    </source>
</evidence>
<evidence type="ECO:0000256" key="3">
    <source>
        <dbReference type="SAM" id="MobiDB-lite"/>
    </source>
</evidence>
<dbReference type="InterPro" id="IPR036047">
    <property type="entry name" value="F-box-like_dom_sf"/>
</dbReference>
<keyword evidence="6" id="KW-1185">Reference proteome</keyword>